<proteinExistence type="predicted"/>
<feature type="transmembrane region" description="Helical" evidence="1">
    <location>
        <begin position="56"/>
        <end position="75"/>
    </location>
</feature>
<comment type="caution">
    <text evidence="2">The sequence shown here is derived from an EMBL/GenBank/DDBJ whole genome shotgun (WGS) entry which is preliminary data.</text>
</comment>
<feature type="transmembrane region" description="Helical" evidence="1">
    <location>
        <begin position="87"/>
        <end position="109"/>
    </location>
</feature>
<dbReference type="AlphaFoldDB" id="A0A9X1WU81"/>
<accession>A0A9X1WU81</accession>
<evidence type="ECO:0000313" key="3">
    <source>
        <dbReference type="Proteomes" id="UP001139347"/>
    </source>
</evidence>
<dbReference type="InterPro" id="IPR013901">
    <property type="entry name" value="Anthrone_oxy"/>
</dbReference>
<dbReference type="EMBL" id="JALIRP010000007">
    <property type="protein sequence ID" value="MCJ8013760.1"/>
    <property type="molecule type" value="Genomic_DNA"/>
</dbReference>
<feature type="transmembrane region" description="Helical" evidence="1">
    <location>
        <begin position="142"/>
        <end position="160"/>
    </location>
</feature>
<protein>
    <submittedName>
        <fullName evidence="2">DUF1772 domain-containing protein</fullName>
    </submittedName>
</protein>
<dbReference type="Proteomes" id="UP001139347">
    <property type="component" value="Unassembled WGS sequence"/>
</dbReference>
<dbReference type="Pfam" id="PF08592">
    <property type="entry name" value="Anthrone_oxy"/>
    <property type="match status" value="1"/>
</dbReference>
<evidence type="ECO:0000256" key="1">
    <source>
        <dbReference type="SAM" id="Phobius"/>
    </source>
</evidence>
<reference evidence="2" key="1">
    <citation type="submission" date="2022-04" db="EMBL/GenBank/DDBJ databases">
        <title>Paenibacillus mangrovi sp. nov., a novel endophytic bacterium isolated from bark of Kandelia candel.</title>
        <authorList>
            <person name="Tuo L."/>
        </authorList>
    </citation>
    <scope>NUCLEOTIDE SEQUENCE</scope>
    <source>
        <strain evidence="2">KQZ6P-2</strain>
    </source>
</reference>
<keyword evidence="3" id="KW-1185">Reference proteome</keyword>
<gene>
    <name evidence="2" type="ORF">MUG84_18700</name>
</gene>
<name>A0A9X1WU81_9BACL</name>
<organism evidence="2 3">
    <name type="scientific">Paenibacillus mangrovi</name>
    <dbReference type="NCBI Taxonomy" id="2931978"/>
    <lineage>
        <taxon>Bacteria</taxon>
        <taxon>Bacillati</taxon>
        <taxon>Bacillota</taxon>
        <taxon>Bacilli</taxon>
        <taxon>Bacillales</taxon>
        <taxon>Paenibacillaceae</taxon>
        <taxon>Paenibacillus</taxon>
    </lineage>
</organism>
<keyword evidence="1" id="KW-1133">Transmembrane helix</keyword>
<sequence>MKDFLTLLTFSSALGSGLIAGIFFAFSAFVMTALSRIPAAQGINAMQSINVVVLNFWFSFVFFGTALASVVLTIVSLARWSQTGSKALFIGSLLYLISFMVTAVLNVPLNDALAAVDPGSTAGADLWSRYVVSWTAWNTVRTLASLAALASFIIALISAARG</sequence>
<dbReference type="RefSeq" id="WP_244727554.1">
    <property type="nucleotide sequence ID" value="NZ_JALIRP010000007.1"/>
</dbReference>
<keyword evidence="1" id="KW-0812">Transmembrane</keyword>
<evidence type="ECO:0000313" key="2">
    <source>
        <dbReference type="EMBL" id="MCJ8013760.1"/>
    </source>
</evidence>
<keyword evidence="1" id="KW-0472">Membrane</keyword>